<reference evidence="9" key="1">
    <citation type="submission" date="2016-05" db="EMBL/GenBank/DDBJ databases">
        <title>Comparative genomics of biotechnologically important yeasts.</title>
        <authorList>
            <consortium name="DOE Joint Genome Institute"/>
            <person name="Riley R."/>
            <person name="Haridas S."/>
            <person name="Wolfe K.H."/>
            <person name="Lopes M.R."/>
            <person name="Hittinger C.T."/>
            <person name="Goker M."/>
            <person name="Salamov A."/>
            <person name="Wisecaver J."/>
            <person name="Long T.M."/>
            <person name="Aerts A.L."/>
            <person name="Barry K."/>
            <person name="Choi C."/>
            <person name="Clum A."/>
            <person name="Coughlan A.Y."/>
            <person name="Deshpande S."/>
            <person name="Douglass A.P."/>
            <person name="Hanson S.J."/>
            <person name="Klenk H.-P."/>
            <person name="Labutti K."/>
            <person name="Lapidus A."/>
            <person name="Lindquist E."/>
            <person name="Lipzen A."/>
            <person name="Meier-Kolthoff J.P."/>
            <person name="Ohm R.A."/>
            <person name="Otillar R.P."/>
            <person name="Pangilinan J."/>
            <person name="Peng Y."/>
            <person name="Rokas A."/>
            <person name="Rosa C.A."/>
            <person name="Scheuner C."/>
            <person name="Sibirny A.A."/>
            <person name="Slot J.C."/>
            <person name="Stielow J.B."/>
            <person name="Sun H."/>
            <person name="Kurtzman C.P."/>
            <person name="Blackwell M."/>
            <person name="Grigoriev I.V."/>
            <person name="Jeffries T.W."/>
        </authorList>
    </citation>
    <scope>NUCLEOTIDE SEQUENCE [LARGE SCALE GENOMIC DNA]</scope>
    <source>
        <strain evidence="9">NRRL Y-12698</strain>
    </source>
</reference>
<protein>
    <recommendedName>
        <fullName evidence="10">DUF159-domain-containing protein</fullName>
    </recommendedName>
</protein>
<dbReference type="GeneID" id="30149269"/>
<dbReference type="STRING" id="984486.A0A1E3QYS1"/>
<dbReference type="GO" id="GO:0006508">
    <property type="term" value="P:proteolysis"/>
    <property type="evidence" value="ECO:0007669"/>
    <property type="project" value="UniProtKB-KW"/>
</dbReference>
<evidence type="ECO:0000313" key="9">
    <source>
        <dbReference type="Proteomes" id="UP000094336"/>
    </source>
</evidence>
<dbReference type="SUPFAM" id="SSF143081">
    <property type="entry name" value="BB1717-like"/>
    <property type="match status" value="1"/>
</dbReference>
<feature type="non-terminal residue" evidence="8">
    <location>
        <position position="1"/>
    </location>
</feature>
<keyword evidence="4" id="KW-0378">Hydrolase</keyword>
<dbReference type="PANTHER" id="PTHR13604:SF0">
    <property type="entry name" value="ABASIC SITE PROCESSING PROTEIN HMCES"/>
    <property type="match status" value="1"/>
</dbReference>
<gene>
    <name evidence="8" type="ORF">BABINDRAFT_28030</name>
</gene>
<dbReference type="Gene3D" id="3.90.1680.10">
    <property type="entry name" value="SOS response associated peptidase-like"/>
    <property type="match status" value="1"/>
</dbReference>
<name>A0A1E3QYS1_9ASCO</name>
<dbReference type="OrthoDB" id="2111841at2759"/>
<dbReference type="InterPro" id="IPR036590">
    <property type="entry name" value="SRAP-like"/>
</dbReference>
<comment type="similarity">
    <text evidence="1">Belongs to the SOS response-associated peptidase family.</text>
</comment>
<dbReference type="GO" id="GO:0106300">
    <property type="term" value="P:protein-DNA covalent cross-linking repair"/>
    <property type="evidence" value="ECO:0007669"/>
    <property type="project" value="InterPro"/>
</dbReference>
<keyword evidence="2" id="KW-0645">Protease</keyword>
<keyword evidence="7" id="KW-0456">Lyase</keyword>
<evidence type="ECO:0000256" key="7">
    <source>
        <dbReference type="ARBA" id="ARBA00023239"/>
    </source>
</evidence>
<keyword evidence="3" id="KW-0227">DNA damage</keyword>
<keyword evidence="6" id="KW-0238">DNA-binding</keyword>
<evidence type="ECO:0008006" key="10">
    <source>
        <dbReference type="Google" id="ProtNLM"/>
    </source>
</evidence>
<keyword evidence="5" id="KW-0190">Covalent protein-DNA linkage</keyword>
<dbReference type="RefSeq" id="XP_018988148.1">
    <property type="nucleotide sequence ID" value="XM_019131416.1"/>
</dbReference>
<dbReference type="GO" id="GO:0016829">
    <property type="term" value="F:lyase activity"/>
    <property type="evidence" value="ECO:0007669"/>
    <property type="project" value="UniProtKB-KW"/>
</dbReference>
<evidence type="ECO:0000256" key="2">
    <source>
        <dbReference type="ARBA" id="ARBA00022670"/>
    </source>
</evidence>
<dbReference type="AlphaFoldDB" id="A0A1E3QYS1"/>
<dbReference type="Proteomes" id="UP000094336">
    <property type="component" value="Unassembled WGS sequence"/>
</dbReference>
<dbReference type="GO" id="GO:0003697">
    <property type="term" value="F:single-stranded DNA binding"/>
    <property type="evidence" value="ECO:0007669"/>
    <property type="project" value="InterPro"/>
</dbReference>
<evidence type="ECO:0000256" key="5">
    <source>
        <dbReference type="ARBA" id="ARBA00023124"/>
    </source>
</evidence>
<dbReference type="GO" id="GO:0008233">
    <property type="term" value="F:peptidase activity"/>
    <property type="evidence" value="ECO:0007669"/>
    <property type="project" value="UniProtKB-KW"/>
</dbReference>
<sequence>LNLNVEIPQVSTYTPRYNLGPTHAAPIIMIVNETATLTTMNWGLIPPWCSPSDKQQPWKTFNARLESINEGAKTWKQPRELCRCMIPMMGYFEWIERRTGSGRKTEKVPYYVSRKDGKLMFVAGMYDAGREGESGSFTMVTGPAIEDLKWLHARTPLIMDPGSTRFQTWLDPKKTWSAEVSAALKPYEGQEMFRWWKVTLEVGRLGPDGENMIKREKEPGTNIFNLMKFKEEEAVKQEVKQEQEKIP</sequence>
<evidence type="ECO:0000256" key="4">
    <source>
        <dbReference type="ARBA" id="ARBA00022801"/>
    </source>
</evidence>
<evidence type="ECO:0000256" key="1">
    <source>
        <dbReference type="ARBA" id="ARBA00008136"/>
    </source>
</evidence>
<evidence type="ECO:0000313" key="8">
    <source>
        <dbReference type="EMBL" id="ODQ82820.1"/>
    </source>
</evidence>
<dbReference type="Pfam" id="PF02586">
    <property type="entry name" value="SRAP"/>
    <property type="match status" value="1"/>
</dbReference>
<keyword evidence="9" id="KW-1185">Reference proteome</keyword>
<dbReference type="InterPro" id="IPR003738">
    <property type="entry name" value="SRAP"/>
</dbReference>
<dbReference type="PANTHER" id="PTHR13604">
    <property type="entry name" value="DC12-RELATED"/>
    <property type="match status" value="1"/>
</dbReference>
<proteinExistence type="inferred from homology"/>
<dbReference type="EMBL" id="KV454426">
    <property type="protein sequence ID" value="ODQ82820.1"/>
    <property type="molecule type" value="Genomic_DNA"/>
</dbReference>
<evidence type="ECO:0000256" key="6">
    <source>
        <dbReference type="ARBA" id="ARBA00023125"/>
    </source>
</evidence>
<accession>A0A1E3QYS1</accession>
<feature type="non-terminal residue" evidence="8">
    <location>
        <position position="247"/>
    </location>
</feature>
<evidence type="ECO:0000256" key="3">
    <source>
        <dbReference type="ARBA" id="ARBA00022763"/>
    </source>
</evidence>
<organism evidence="8 9">
    <name type="scientific">Babjeviella inositovora NRRL Y-12698</name>
    <dbReference type="NCBI Taxonomy" id="984486"/>
    <lineage>
        <taxon>Eukaryota</taxon>
        <taxon>Fungi</taxon>
        <taxon>Dikarya</taxon>
        <taxon>Ascomycota</taxon>
        <taxon>Saccharomycotina</taxon>
        <taxon>Pichiomycetes</taxon>
        <taxon>Serinales incertae sedis</taxon>
        <taxon>Babjeviella</taxon>
    </lineage>
</organism>